<protein>
    <submittedName>
        <fullName evidence="11">Response regulator</fullName>
    </submittedName>
</protein>
<dbReference type="PROSITE" id="PS00041">
    <property type="entry name" value="HTH_ARAC_FAMILY_1"/>
    <property type="match status" value="1"/>
</dbReference>
<dbReference type="InterPro" id="IPR051552">
    <property type="entry name" value="HptR"/>
</dbReference>
<evidence type="ECO:0000256" key="7">
    <source>
        <dbReference type="ARBA" id="ARBA00023163"/>
    </source>
</evidence>
<evidence type="ECO:0000256" key="8">
    <source>
        <dbReference type="PROSITE-ProRule" id="PRU00169"/>
    </source>
</evidence>
<dbReference type="EMBL" id="CP139957">
    <property type="protein sequence ID" value="WPX09377.1"/>
    <property type="molecule type" value="Genomic_DNA"/>
</dbReference>
<dbReference type="InterPro" id="IPR001789">
    <property type="entry name" value="Sig_transdc_resp-reg_receiver"/>
</dbReference>
<dbReference type="InterPro" id="IPR011006">
    <property type="entry name" value="CheY-like_superfamily"/>
</dbReference>
<dbReference type="PANTHER" id="PTHR42713">
    <property type="entry name" value="HISTIDINE KINASE-RELATED"/>
    <property type="match status" value="1"/>
</dbReference>
<dbReference type="PROSITE" id="PS01124">
    <property type="entry name" value="HTH_ARAC_FAMILY_2"/>
    <property type="match status" value="1"/>
</dbReference>
<evidence type="ECO:0000259" key="9">
    <source>
        <dbReference type="PROSITE" id="PS01124"/>
    </source>
</evidence>
<dbReference type="CDD" id="cd17536">
    <property type="entry name" value="REC_YesN-like"/>
    <property type="match status" value="1"/>
</dbReference>
<dbReference type="PANTHER" id="PTHR42713:SF3">
    <property type="entry name" value="TRANSCRIPTIONAL REGULATORY PROTEIN HPTR"/>
    <property type="match status" value="1"/>
</dbReference>
<evidence type="ECO:0000256" key="6">
    <source>
        <dbReference type="ARBA" id="ARBA00023125"/>
    </source>
</evidence>
<keyword evidence="2" id="KW-0963">Cytoplasm</keyword>
<evidence type="ECO:0000256" key="5">
    <source>
        <dbReference type="ARBA" id="ARBA00023015"/>
    </source>
</evidence>
<evidence type="ECO:0000313" key="12">
    <source>
        <dbReference type="Proteomes" id="UP001322744"/>
    </source>
</evidence>
<dbReference type="Gene3D" id="3.40.50.2300">
    <property type="match status" value="1"/>
</dbReference>
<feature type="domain" description="Response regulatory" evidence="10">
    <location>
        <begin position="3"/>
        <end position="120"/>
    </location>
</feature>
<dbReference type="SUPFAM" id="SSF46689">
    <property type="entry name" value="Homeodomain-like"/>
    <property type="match status" value="2"/>
</dbReference>
<keyword evidence="12" id="KW-1185">Reference proteome</keyword>
<evidence type="ECO:0000259" key="10">
    <source>
        <dbReference type="PROSITE" id="PS50110"/>
    </source>
</evidence>
<dbReference type="SUPFAM" id="SSF52172">
    <property type="entry name" value="CheY-like"/>
    <property type="match status" value="1"/>
</dbReference>
<dbReference type="SMART" id="SM00448">
    <property type="entry name" value="REC"/>
    <property type="match status" value="1"/>
</dbReference>
<sequence length="520" mass="61481">MFKLLIVEDERITRDSLETLIPWNELGIEEIKSAKNGQEALEIVKSYTPDILLCDVRMPRMDGIEFSKRLKNIFPKCKIIFISGYAEKEYLLSAIRLNAIDYIEKPLDIEKIKSTMKKVVEIIELERKEEEEKERLKERYNESIYYAAYQLVQQLLKEQPDYSIFKKYATEDFLASTLDVIVGFVDWKAEEAHLNELVLKEMYNQVLCQDFTSRITVLFSFLSENSFVLICSEKSEIDINKAANILKEVFLQKGEICLMVATSIKAGQVKESIENMLKLLKKNVFYNGFGNSYTYEGFVDKRGQEISFDFEKFEEYLKRDDIKKAKEEIEKLYFWLRSNQSIEIEKVKNIFFEMLLIAYQVGKQRKITQLLDEAGRAKKWHEIEEKFTLNQLKEVIYEALDEIFELLTMRGNLNRKVYQIIRFIEENFYDKHLSVQKIANHFYFSPNYLCSMFKKATGKTLNDYITEVRIEKAKQLLKDNSIKLYEIAERVGFGDPNYFSALFKKKVGMTPSEFRERYYV</sequence>
<gene>
    <name evidence="11" type="ORF">SOJ16_000581</name>
</gene>
<keyword evidence="7" id="KW-0804">Transcription</keyword>
<dbReference type="RefSeq" id="WP_045174062.1">
    <property type="nucleotide sequence ID" value="NZ_CP139957.1"/>
</dbReference>
<dbReference type="InterPro" id="IPR018062">
    <property type="entry name" value="HTH_AraC-typ_CS"/>
</dbReference>
<comment type="subcellular location">
    <subcellularLocation>
        <location evidence="1">Cytoplasm</location>
    </subcellularLocation>
</comment>
<dbReference type="Proteomes" id="UP001322744">
    <property type="component" value="Chromosome"/>
</dbReference>
<accession>A0ABZ0U2R8</accession>
<dbReference type="Pfam" id="PF12833">
    <property type="entry name" value="HTH_18"/>
    <property type="match status" value="1"/>
</dbReference>
<feature type="modified residue" description="4-aspartylphosphate" evidence="8">
    <location>
        <position position="55"/>
    </location>
</feature>
<dbReference type="InterPro" id="IPR020449">
    <property type="entry name" value="Tscrpt_reg_AraC-type_HTH"/>
</dbReference>
<dbReference type="InterPro" id="IPR018060">
    <property type="entry name" value="HTH_AraC"/>
</dbReference>
<dbReference type="PROSITE" id="PS50110">
    <property type="entry name" value="RESPONSE_REGULATORY"/>
    <property type="match status" value="1"/>
</dbReference>
<evidence type="ECO:0000313" key="11">
    <source>
        <dbReference type="EMBL" id="WPX09377.1"/>
    </source>
</evidence>
<evidence type="ECO:0000256" key="3">
    <source>
        <dbReference type="ARBA" id="ARBA00022553"/>
    </source>
</evidence>
<organism evidence="11 12">
    <name type="scientific">Anaerocellum danielii</name>
    <dbReference type="NCBI Taxonomy" id="1387557"/>
    <lineage>
        <taxon>Bacteria</taxon>
        <taxon>Bacillati</taxon>
        <taxon>Bacillota</taxon>
        <taxon>Bacillota incertae sedis</taxon>
        <taxon>Caldicellulosiruptorales</taxon>
        <taxon>Caldicellulosiruptoraceae</taxon>
        <taxon>Anaerocellum</taxon>
    </lineage>
</organism>
<keyword evidence="3 8" id="KW-0597">Phosphoprotein</keyword>
<name>A0ABZ0U2R8_9FIRM</name>
<feature type="domain" description="HTH araC/xylS-type" evidence="9">
    <location>
        <begin position="418"/>
        <end position="517"/>
    </location>
</feature>
<keyword evidence="5" id="KW-0805">Transcription regulation</keyword>
<dbReference type="Gene3D" id="1.10.10.60">
    <property type="entry name" value="Homeodomain-like"/>
    <property type="match status" value="2"/>
</dbReference>
<evidence type="ECO:0000256" key="1">
    <source>
        <dbReference type="ARBA" id="ARBA00004496"/>
    </source>
</evidence>
<dbReference type="PRINTS" id="PR00032">
    <property type="entry name" value="HTHARAC"/>
</dbReference>
<dbReference type="SMART" id="SM00342">
    <property type="entry name" value="HTH_ARAC"/>
    <property type="match status" value="1"/>
</dbReference>
<dbReference type="Pfam" id="PF00072">
    <property type="entry name" value="Response_reg"/>
    <property type="match status" value="1"/>
</dbReference>
<evidence type="ECO:0000256" key="2">
    <source>
        <dbReference type="ARBA" id="ARBA00022490"/>
    </source>
</evidence>
<keyword evidence="4" id="KW-0902">Two-component regulatory system</keyword>
<proteinExistence type="predicted"/>
<dbReference type="InterPro" id="IPR009057">
    <property type="entry name" value="Homeodomain-like_sf"/>
</dbReference>
<evidence type="ECO:0000256" key="4">
    <source>
        <dbReference type="ARBA" id="ARBA00023012"/>
    </source>
</evidence>
<keyword evidence="6" id="KW-0238">DNA-binding</keyword>
<reference evidence="11 12" key="1">
    <citation type="submission" date="2023-12" db="EMBL/GenBank/DDBJ databases">
        <authorList>
            <person name="Manesh M.J.H."/>
            <person name="Bing R.G."/>
            <person name="Willard D.J."/>
            <person name="Kelly R.M."/>
        </authorList>
    </citation>
    <scope>NUCLEOTIDE SEQUENCE [LARGE SCALE GENOMIC DNA]</scope>
    <source>
        <strain evidence="11 12">DSM 8977</strain>
    </source>
</reference>